<accession>A0A6J5VBI6</accession>
<evidence type="ECO:0000313" key="2">
    <source>
        <dbReference type="Proteomes" id="UP000507222"/>
    </source>
</evidence>
<reference evidence="1 2" key="1">
    <citation type="submission" date="2020-05" db="EMBL/GenBank/DDBJ databases">
        <authorList>
            <person name="Campoy J."/>
            <person name="Schneeberger K."/>
            <person name="Spophaly S."/>
        </authorList>
    </citation>
    <scope>NUCLEOTIDE SEQUENCE [LARGE SCALE GENOMIC DNA]</scope>
    <source>
        <strain evidence="1">PruArmRojPasFocal</strain>
    </source>
</reference>
<dbReference type="AlphaFoldDB" id="A0A6J5VBI6"/>
<dbReference type="Proteomes" id="UP000507222">
    <property type="component" value="Unassembled WGS sequence"/>
</dbReference>
<name>A0A6J5VBI6_PRUAR</name>
<sequence>MAIGSTNTRANKAARTAFALGRRSEGANVHLAARSHAHTRAGREHHSDFRYVTYTNKKFPTGLPDESGPTRWCYRVGEGEKSQQNTPLLTALRVSSWLGMSCDQRARGVIGGWALG</sequence>
<evidence type="ECO:0000313" key="1">
    <source>
        <dbReference type="EMBL" id="CAB4284795.1"/>
    </source>
</evidence>
<proteinExistence type="predicted"/>
<dbReference type="EMBL" id="CAEKDK010000006">
    <property type="protein sequence ID" value="CAB4284795.1"/>
    <property type="molecule type" value="Genomic_DNA"/>
</dbReference>
<gene>
    <name evidence="1" type="ORF">CURHAP_LOCUS40421</name>
</gene>
<protein>
    <submittedName>
        <fullName evidence="1">Uncharacterized protein</fullName>
    </submittedName>
</protein>
<organism evidence="1 2">
    <name type="scientific">Prunus armeniaca</name>
    <name type="common">Apricot</name>
    <name type="synonym">Armeniaca vulgaris</name>
    <dbReference type="NCBI Taxonomy" id="36596"/>
    <lineage>
        <taxon>Eukaryota</taxon>
        <taxon>Viridiplantae</taxon>
        <taxon>Streptophyta</taxon>
        <taxon>Embryophyta</taxon>
        <taxon>Tracheophyta</taxon>
        <taxon>Spermatophyta</taxon>
        <taxon>Magnoliopsida</taxon>
        <taxon>eudicotyledons</taxon>
        <taxon>Gunneridae</taxon>
        <taxon>Pentapetalae</taxon>
        <taxon>rosids</taxon>
        <taxon>fabids</taxon>
        <taxon>Rosales</taxon>
        <taxon>Rosaceae</taxon>
        <taxon>Amygdaloideae</taxon>
        <taxon>Amygdaleae</taxon>
        <taxon>Prunus</taxon>
    </lineage>
</organism>